<keyword evidence="4" id="KW-0552">Olfaction</keyword>
<keyword evidence="7" id="KW-0675">Receptor</keyword>
<dbReference type="GO" id="GO:0016020">
    <property type="term" value="C:membrane"/>
    <property type="evidence" value="ECO:0007669"/>
    <property type="project" value="UniProtKB-SubCell"/>
</dbReference>
<dbReference type="Proteomes" id="UP000002320">
    <property type="component" value="Unassembled WGS sequence"/>
</dbReference>
<keyword evidence="6 9" id="KW-0472">Membrane</keyword>
<protein>
    <submittedName>
        <fullName evidence="10 11">Uncharacterized protein</fullName>
    </submittedName>
</protein>
<keyword evidence="5 9" id="KW-1133">Transmembrane helix</keyword>
<dbReference type="EnsemblMetazoa" id="CPIJ000985-RA">
    <property type="protein sequence ID" value="CPIJ000985-PA"/>
    <property type="gene ID" value="CPIJ000985"/>
</dbReference>
<dbReference type="InterPro" id="IPR004117">
    <property type="entry name" value="7tm6_olfct_rcpt"/>
</dbReference>
<name>B0W1S1_CULQU</name>
<sequence length="95" mass="11075">MTHMDLLTDIFYAREIIDIFNVSIFTQIIASVIIICMTGLRLLTGHYDPWATTGDVFYLLAMICQIWQFCYVGNEVSHSRDVAELWGKKKRRDIK</sequence>
<evidence type="ECO:0000256" key="8">
    <source>
        <dbReference type="ARBA" id="ARBA00023224"/>
    </source>
</evidence>
<evidence type="ECO:0000256" key="3">
    <source>
        <dbReference type="ARBA" id="ARBA00022692"/>
    </source>
</evidence>
<dbReference type="VEuPathDB" id="VectorBase:CPIJ000985"/>
<dbReference type="GO" id="GO:0005549">
    <property type="term" value="F:odorant binding"/>
    <property type="evidence" value="ECO:0007669"/>
    <property type="project" value="InterPro"/>
</dbReference>
<comment type="subcellular location">
    <subcellularLocation>
        <location evidence="1">Membrane</location>
        <topology evidence="1">Multi-pass membrane protein</topology>
    </subcellularLocation>
</comment>
<accession>B0W1S1</accession>
<evidence type="ECO:0000256" key="1">
    <source>
        <dbReference type="ARBA" id="ARBA00004141"/>
    </source>
</evidence>
<evidence type="ECO:0000256" key="2">
    <source>
        <dbReference type="ARBA" id="ARBA00022606"/>
    </source>
</evidence>
<evidence type="ECO:0000313" key="11">
    <source>
        <dbReference type="EnsemblMetazoa" id="CPIJ000985-PA"/>
    </source>
</evidence>
<reference evidence="10" key="1">
    <citation type="submission" date="2007-03" db="EMBL/GenBank/DDBJ databases">
        <title>Annotation of Culex pipiens quinquefasciatus.</title>
        <authorList>
            <consortium name="The Broad Institute Genome Sequencing Platform"/>
            <person name="Atkinson P.W."/>
            <person name="Hemingway J."/>
            <person name="Christensen B.M."/>
            <person name="Higgs S."/>
            <person name="Kodira C."/>
            <person name="Hannick L."/>
            <person name="Megy K."/>
            <person name="O'Leary S."/>
            <person name="Pearson M."/>
            <person name="Haas B.J."/>
            <person name="Mauceli E."/>
            <person name="Wortman J.R."/>
            <person name="Lee N.H."/>
            <person name="Guigo R."/>
            <person name="Stanke M."/>
            <person name="Alvarado L."/>
            <person name="Amedeo P."/>
            <person name="Antoine C.H."/>
            <person name="Arensburger P."/>
            <person name="Bidwell S.L."/>
            <person name="Crawford M."/>
            <person name="Camaro F."/>
            <person name="Devon K."/>
            <person name="Engels R."/>
            <person name="Hammond M."/>
            <person name="Howarth C."/>
            <person name="Koehrsen M."/>
            <person name="Lawson D."/>
            <person name="Montgomery P."/>
            <person name="Nene V."/>
            <person name="Nusbaum C."/>
            <person name="Puiu D."/>
            <person name="Romero-Severson J."/>
            <person name="Severson D.W."/>
            <person name="Shumway M."/>
            <person name="Sisk P."/>
            <person name="Stolte C."/>
            <person name="Zeng Q."/>
            <person name="Eisenstadt E."/>
            <person name="Fraser-Liggett C."/>
            <person name="Strausberg R."/>
            <person name="Galagan J."/>
            <person name="Birren B."/>
            <person name="Collins F.H."/>
        </authorList>
    </citation>
    <scope>NUCLEOTIDE SEQUENCE [LARGE SCALE GENOMIC DNA]</scope>
    <source>
        <strain evidence="10">JHB</strain>
    </source>
</reference>
<feature type="transmembrane region" description="Helical" evidence="9">
    <location>
        <begin position="20"/>
        <end position="44"/>
    </location>
</feature>
<keyword evidence="2" id="KW-0716">Sensory transduction</keyword>
<evidence type="ECO:0000256" key="7">
    <source>
        <dbReference type="ARBA" id="ARBA00023170"/>
    </source>
</evidence>
<dbReference type="OrthoDB" id="7548151at2759"/>
<dbReference type="HOGENOM" id="CLU_2374807_0_0_1"/>
<dbReference type="EMBL" id="DS231823">
    <property type="protein sequence ID" value="EDS26622.1"/>
    <property type="molecule type" value="Genomic_DNA"/>
</dbReference>
<keyword evidence="12" id="KW-1185">Reference proteome</keyword>
<evidence type="ECO:0000256" key="4">
    <source>
        <dbReference type="ARBA" id="ARBA00022725"/>
    </source>
</evidence>
<dbReference type="InParanoid" id="B0W1S1"/>
<evidence type="ECO:0000313" key="12">
    <source>
        <dbReference type="Proteomes" id="UP000002320"/>
    </source>
</evidence>
<dbReference type="KEGG" id="cqu:CpipJ_CPIJ000985"/>
<evidence type="ECO:0000256" key="6">
    <source>
        <dbReference type="ARBA" id="ARBA00023136"/>
    </source>
</evidence>
<keyword evidence="3 9" id="KW-0812">Transmembrane</keyword>
<evidence type="ECO:0000256" key="9">
    <source>
        <dbReference type="SAM" id="Phobius"/>
    </source>
</evidence>
<evidence type="ECO:0000313" key="10">
    <source>
        <dbReference type="EMBL" id="EDS26622.1"/>
    </source>
</evidence>
<evidence type="ECO:0000256" key="5">
    <source>
        <dbReference type="ARBA" id="ARBA00022989"/>
    </source>
</evidence>
<dbReference type="GO" id="GO:0004984">
    <property type="term" value="F:olfactory receptor activity"/>
    <property type="evidence" value="ECO:0007669"/>
    <property type="project" value="InterPro"/>
</dbReference>
<gene>
    <name evidence="11" type="primary">6031984</name>
    <name evidence="10" type="ORF">CpipJ_CPIJ000985</name>
</gene>
<keyword evidence="8" id="KW-0807">Transducer</keyword>
<dbReference type="Pfam" id="PF02949">
    <property type="entry name" value="7tm_6"/>
    <property type="match status" value="1"/>
</dbReference>
<reference evidence="11" key="2">
    <citation type="submission" date="2020-05" db="UniProtKB">
        <authorList>
            <consortium name="EnsemblMetazoa"/>
        </authorList>
    </citation>
    <scope>IDENTIFICATION</scope>
    <source>
        <strain evidence="11">JHB</strain>
    </source>
</reference>
<dbReference type="VEuPathDB" id="VectorBase:CQUJHB008566"/>
<dbReference type="AlphaFoldDB" id="B0W1S1"/>
<organism>
    <name type="scientific">Culex quinquefasciatus</name>
    <name type="common">Southern house mosquito</name>
    <name type="synonym">Culex pungens</name>
    <dbReference type="NCBI Taxonomy" id="7176"/>
    <lineage>
        <taxon>Eukaryota</taxon>
        <taxon>Metazoa</taxon>
        <taxon>Ecdysozoa</taxon>
        <taxon>Arthropoda</taxon>
        <taxon>Hexapoda</taxon>
        <taxon>Insecta</taxon>
        <taxon>Pterygota</taxon>
        <taxon>Neoptera</taxon>
        <taxon>Endopterygota</taxon>
        <taxon>Diptera</taxon>
        <taxon>Nematocera</taxon>
        <taxon>Culicoidea</taxon>
        <taxon>Culicidae</taxon>
        <taxon>Culicinae</taxon>
        <taxon>Culicini</taxon>
        <taxon>Culex</taxon>
        <taxon>Culex</taxon>
    </lineage>
</organism>
<feature type="transmembrane region" description="Helical" evidence="9">
    <location>
        <begin position="56"/>
        <end position="73"/>
    </location>
</feature>
<dbReference type="GO" id="GO:0007165">
    <property type="term" value="P:signal transduction"/>
    <property type="evidence" value="ECO:0007669"/>
    <property type="project" value="UniProtKB-KW"/>
</dbReference>
<proteinExistence type="predicted"/>